<dbReference type="PRINTS" id="PR00320">
    <property type="entry name" value="GPROTEINBRPT"/>
</dbReference>
<evidence type="ECO:0000313" key="5">
    <source>
        <dbReference type="EMBL" id="KAG7284866.1"/>
    </source>
</evidence>
<organism evidence="5 6">
    <name type="scientific">Staphylotrichum longicolle</name>
    <dbReference type="NCBI Taxonomy" id="669026"/>
    <lineage>
        <taxon>Eukaryota</taxon>
        <taxon>Fungi</taxon>
        <taxon>Dikarya</taxon>
        <taxon>Ascomycota</taxon>
        <taxon>Pezizomycotina</taxon>
        <taxon>Sordariomycetes</taxon>
        <taxon>Sordariomycetidae</taxon>
        <taxon>Sordariales</taxon>
        <taxon>Chaetomiaceae</taxon>
        <taxon>Staphylotrichum</taxon>
    </lineage>
</organism>
<dbReference type="InterPro" id="IPR056884">
    <property type="entry name" value="NPHP3-like_N"/>
</dbReference>
<dbReference type="AlphaFoldDB" id="A0AAD4HVH5"/>
<dbReference type="Proteomes" id="UP001197093">
    <property type="component" value="Unassembled WGS sequence"/>
</dbReference>
<dbReference type="SMART" id="SM00320">
    <property type="entry name" value="WD40"/>
    <property type="match status" value="6"/>
</dbReference>
<keyword evidence="1 3" id="KW-0853">WD repeat</keyword>
<reference evidence="5" key="1">
    <citation type="submission" date="2023-02" db="EMBL/GenBank/DDBJ databases">
        <authorList>
            <person name="Palmer J.M."/>
        </authorList>
    </citation>
    <scope>NUCLEOTIDE SEQUENCE</scope>
    <source>
        <strain evidence="5">FW57</strain>
    </source>
</reference>
<comment type="caution">
    <text evidence="5">The sequence shown here is derived from an EMBL/GenBank/DDBJ whole genome shotgun (WGS) entry which is preliminary data.</text>
</comment>
<dbReference type="Gene3D" id="2.130.10.10">
    <property type="entry name" value="YVTN repeat-like/Quinoprotein amine dehydrogenase"/>
    <property type="match status" value="2"/>
</dbReference>
<dbReference type="EMBL" id="JAHCVI010000005">
    <property type="protein sequence ID" value="KAG7284866.1"/>
    <property type="molecule type" value="Genomic_DNA"/>
</dbReference>
<evidence type="ECO:0000256" key="1">
    <source>
        <dbReference type="ARBA" id="ARBA00022574"/>
    </source>
</evidence>
<feature type="domain" description="Nephrocystin 3-like N-terminal" evidence="4">
    <location>
        <begin position="44"/>
        <end position="203"/>
    </location>
</feature>
<dbReference type="PANTHER" id="PTHR19848:SF8">
    <property type="entry name" value="F-BOX AND WD REPEAT DOMAIN CONTAINING 7"/>
    <property type="match status" value="1"/>
</dbReference>
<protein>
    <recommendedName>
        <fullName evidence="4">Nephrocystin 3-like N-terminal domain-containing protein</fullName>
    </recommendedName>
</protein>
<feature type="repeat" description="WD" evidence="3">
    <location>
        <begin position="636"/>
        <end position="677"/>
    </location>
</feature>
<feature type="repeat" description="WD" evidence="3">
    <location>
        <begin position="594"/>
        <end position="635"/>
    </location>
</feature>
<dbReference type="InterPro" id="IPR019775">
    <property type="entry name" value="WD40_repeat_CS"/>
</dbReference>
<dbReference type="PROSITE" id="PS50082">
    <property type="entry name" value="WD_REPEATS_2"/>
    <property type="match status" value="4"/>
</dbReference>
<dbReference type="Pfam" id="PF00400">
    <property type="entry name" value="WD40"/>
    <property type="match status" value="6"/>
</dbReference>
<dbReference type="InterPro" id="IPR020472">
    <property type="entry name" value="WD40_PAC1"/>
</dbReference>
<dbReference type="Pfam" id="PF24883">
    <property type="entry name" value="NPHP3_N"/>
    <property type="match status" value="1"/>
</dbReference>
<accession>A0AAD4HVH5</accession>
<evidence type="ECO:0000313" key="6">
    <source>
        <dbReference type="Proteomes" id="UP001197093"/>
    </source>
</evidence>
<gene>
    <name evidence="5" type="ORF">NEMBOFW57_009481</name>
</gene>
<evidence type="ECO:0000256" key="2">
    <source>
        <dbReference type="ARBA" id="ARBA00022737"/>
    </source>
</evidence>
<feature type="repeat" description="WD" evidence="3">
    <location>
        <begin position="510"/>
        <end position="551"/>
    </location>
</feature>
<sequence length="738" mass="80940">MPPTRPPERSLERLDSLPEASFDAANKQHVDICLRNTRCDVLAQIRRWANGDGGQRIYWLKGMAGTGKSTIALTVAREYSAKERLGASFFFSRGGDDLASTRRFAATIAVQLAEVSPQLRRHIADAAASTRRIHGLGLYDQWEKLVLRPLAQLGREAFPHPLIVVVDALDECDNDDDVSLLIRCMAAAVAVEHINIRVFVTSRPDQPISIGFNSIAAEAHQDFILHDIEQSIVDQDLAVYYEYQLGQMVRTSGLDAAVLRDGVIEKLAKKSCRLFIHAATACRFVREGGPLAGERLAHLISAERLPARTGTELDRMYTTVLEYSLNAQFDMEETARVQELFGRIVGSLAVLFDALSPDSLAMMLAEPKGKITSTLRSLHSVVDVPEQEGRLIRFLHPPEASIIRRLYMRQLPEWIIRAPALSEDWSVHLQTLSHLTAVHAVAVSSDGRLIVSGSGNNTLRYSDHMVRVWDAATGAERRVLQGHLDSVNAVAFSPDGQLIGMGCGHGRRVLHGHLDWGNAVAFSPDGQLIVSGSDDKTVRVWDAATGTERHVLQGHSRPARAVAFSPDGQLIVSGSDDKTVRVWDSATGAKRRVLQGHLDSVIAVAFSPDGRLIVSGSDDNTVRVWDAVTSAERRVLQGHSRPVSTVAFSPDGRLIVSGSRDKTARVWDAATGSDQHLLPIDTDLRSWVTDNGEELLYLHPDYQDSFGFVSSTVVVYTGRVSHALQLDLSRASDILSSA</sequence>
<keyword evidence="6" id="KW-1185">Reference proteome</keyword>
<evidence type="ECO:0000259" key="4">
    <source>
        <dbReference type="Pfam" id="PF24883"/>
    </source>
</evidence>
<dbReference type="PANTHER" id="PTHR19848">
    <property type="entry name" value="WD40 REPEAT PROTEIN"/>
    <property type="match status" value="1"/>
</dbReference>
<dbReference type="CDD" id="cd00200">
    <property type="entry name" value="WD40"/>
    <property type="match status" value="1"/>
</dbReference>
<dbReference type="InterPro" id="IPR027417">
    <property type="entry name" value="P-loop_NTPase"/>
</dbReference>
<proteinExistence type="predicted"/>
<dbReference type="Gene3D" id="3.40.50.300">
    <property type="entry name" value="P-loop containing nucleotide triphosphate hydrolases"/>
    <property type="match status" value="1"/>
</dbReference>
<dbReference type="SUPFAM" id="SSF52540">
    <property type="entry name" value="P-loop containing nucleoside triphosphate hydrolases"/>
    <property type="match status" value="1"/>
</dbReference>
<dbReference type="InterPro" id="IPR001680">
    <property type="entry name" value="WD40_rpt"/>
</dbReference>
<dbReference type="PROSITE" id="PS50294">
    <property type="entry name" value="WD_REPEATS_REGION"/>
    <property type="match status" value="4"/>
</dbReference>
<dbReference type="PROSITE" id="PS00678">
    <property type="entry name" value="WD_REPEATS_1"/>
    <property type="match status" value="2"/>
</dbReference>
<keyword evidence="2" id="KW-0677">Repeat</keyword>
<dbReference type="InterPro" id="IPR011047">
    <property type="entry name" value="Quinoprotein_ADH-like_sf"/>
</dbReference>
<feature type="repeat" description="WD" evidence="3">
    <location>
        <begin position="552"/>
        <end position="593"/>
    </location>
</feature>
<evidence type="ECO:0000256" key="3">
    <source>
        <dbReference type="PROSITE-ProRule" id="PRU00221"/>
    </source>
</evidence>
<name>A0AAD4HVH5_9PEZI</name>
<dbReference type="SUPFAM" id="SSF50998">
    <property type="entry name" value="Quinoprotein alcohol dehydrogenase-like"/>
    <property type="match status" value="1"/>
</dbReference>
<dbReference type="InterPro" id="IPR015943">
    <property type="entry name" value="WD40/YVTN_repeat-like_dom_sf"/>
</dbReference>